<evidence type="ECO:0000256" key="1">
    <source>
        <dbReference type="SAM" id="MobiDB-lite"/>
    </source>
</evidence>
<feature type="compositionally biased region" description="Low complexity" evidence="1">
    <location>
        <begin position="28"/>
        <end position="55"/>
    </location>
</feature>
<evidence type="ECO:0000313" key="2">
    <source>
        <dbReference type="EMBL" id="GEK82224.1"/>
    </source>
</evidence>
<keyword evidence="3" id="KW-1185">Reference proteome</keyword>
<feature type="region of interest" description="Disordered" evidence="1">
    <location>
        <begin position="1"/>
        <end position="57"/>
    </location>
</feature>
<comment type="caution">
    <text evidence="2">The sequence shown here is derived from an EMBL/GenBank/DDBJ whole genome shotgun (WGS) entry which is preliminary data.</text>
</comment>
<gene>
    <name evidence="2" type="ORF">FFA01_05330</name>
</gene>
<dbReference type="Proteomes" id="UP000321154">
    <property type="component" value="Unassembled WGS sequence"/>
</dbReference>
<proteinExistence type="predicted"/>
<name>A0ABQ0UL65_9MICO</name>
<sequence>MSVANGEMPTMSATVSTAPRRDSQEARSGSVGTSSSLIGTSLGPDGPPGSSVGVGASLRRLPMEAVLDTVGRMQCC</sequence>
<protein>
    <submittedName>
        <fullName evidence="2">Uncharacterized protein</fullName>
    </submittedName>
</protein>
<evidence type="ECO:0000313" key="3">
    <source>
        <dbReference type="Proteomes" id="UP000321154"/>
    </source>
</evidence>
<dbReference type="EMBL" id="BJUV01000003">
    <property type="protein sequence ID" value="GEK82224.1"/>
    <property type="molecule type" value="Genomic_DNA"/>
</dbReference>
<reference evidence="2 3" key="1">
    <citation type="submission" date="2019-07" db="EMBL/GenBank/DDBJ databases">
        <title>Whole genome shotgun sequence of Frigoribacterium faeni NBRC 103066.</title>
        <authorList>
            <person name="Hosoyama A."/>
            <person name="Uohara A."/>
            <person name="Ohji S."/>
            <person name="Ichikawa N."/>
        </authorList>
    </citation>
    <scope>NUCLEOTIDE SEQUENCE [LARGE SCALE GENOMIC DNA]</scope>
    <source>
        <strain evidence="2 3">NBRC 103066</strain>
    </source>
</reference>
<accession>A0ABQ0UL65</accession>
<organism evidence="2 3">
    <name type="scientific">Frigoribacterium faeni</name>
    <dbReference type="NCBI Taxonomy" id="145483"/>
    <lineage>
        <taxon>Bacteria</taxon>
        <taxon>Bacillati</taxon>
        <taxon>Actinomycetota</taxon>
        <taxon>Actinomycetes</taxon>
        <taxon>Micrococcales</taxon>
        <taxon>Microbacteriaceae</taxon>
        <taxon>Frigoribacterium</taxon>
    </lineage>
</organism>